<dbReference type="EC" id="2.7.7.7" evidence="1"/>
<name>A0A3B0ZE17_9ZZZZ</name>
<evidence type="ECO:0000313" key="1">
    <source>
        <dbReference type="EMBL" id="VAW91675.1"/>
    </source>
</evidence>
<keyword evidence="1" id="KW-0548">Nucleotidyltransferase</keyword>
<dbReference type="GO" id="GO:0006260">
    <property type="term" value="P:DNA replication"/>
    <property type="evidence" value="ECO:0007669"/>
    <property type="project" value="InterPro"/>
</dbReference>
<keyword evidence="1" id="KW-0808">Transferase</keyword>
<dbReference type="EMBL" id="UOFT01000012">
    <property type="protein sequence ID" value="VAW91675.1"/>
    <property type="molecule type" value="Genomic_DNA"/>
</dbReference>
<sequence length="144" mass="17173">MTSIDFYISESTEASIRELLACRLSEKACQTNAATFIHTQTEQHSQQLDKLLWNFKEHSFIPHKLYNHEETEKHPCPVLIGHNVEPEKNVDLLINLDNKIPDFYSRFKRVIEIVSNNEEQRERSRQHYKFYKDRGYIINTHNIK</sequence>
<accession>A0A3B0ZE17</accession>
<dbReference type="InterPro" id="IPR036768">
    <property type="entry name" value="PolIII_chi_sf"/>
</dbReference>
<proteinExistence type="predicted"/>
<protein>
    <submittedName>
        <fullName evidence="1">DNA polymerase III chi subunit</fullName>
        <ecNumber evidence="1">2.7.7.7</ecNumber>
    </submittedName>
</protein>
<reference evidence="1" key="1">
    <citation type="submission" date="2018-06" db="EMBL/GenBank/DDBJ databases">
        <authorList>
            <person name="Zhirakovskaya E."/>
        </authorList>
    </citation>
    <scope>NUCLEOTIDE SEQUENCE</scope>
</reference>
<dbReference type="InterPro" id="IPR007459">
    <property type="entry name" value="DNA_pol3_chi"/>
</dbReference>
<gene>
    <name evidence="1" type="ORF">MNBD_GAMMA23-1617</name>
</gene>
<dbReference type="SUPFAM" id="SSF102400">
    <property type="entry name" value="DNA polymerase III chi subunit"/>
    <property type="match status" value="1"/>
</dbReference>
<dbReference type="AlphaFoldDB" id="A0A3B0ZE17"/>
<organism evidence="1">
    <name type="scientific">hydrothermal vent metagenome</name>
    <dbReference type="NCBI Taxonomy" id="652676"/>
    <lineage>
        <taxon>unclassified sequences</taxon>
        <taxon>metagenomes</taxon>
        <taxon>ecological metagenomes</taxon>
    </lineage>
</organism>
<dbReference type="PANTHER" id="PTHR38767">
    <property type="entry name" value="DNA POLYMERASE III SUBUNIT CHI"/>
    <property type="match status" value="1"/>
</dbReference>
<dbReference type="Gene3D" id="3.40.50.10110">
    <property type="entry name" value="DNA polymerase III subunit chi"/>
    <property type="match status" value="1"/>
</dbReference>
<dbReference type="Pfam" id="PF04364">
    <property type="entry name" value="DNA_pol3_chi"/>
    <property type="match status" value="1"/>
</dbReference>
<dbReference type="PANTHER" id="PTHR38767:SF1">
    <property type="entry name" value="DNA POLYMERASE III SUBUNIT CHI"/>
    <property type="match status" value="1"/>
</dbReference>
<dbReference type="GO" id="GO:0003887">
    <property type="term" value="F:DNA-directed DNA polymerase activity"/>
    <property type="evidence" value="ECO:0007669"/>
    <property type="project" value="UniProtKB-EC"/>
</dbReference>
<dbReference type="GO" id="GO:0003677">
    <property type="term" value="F:DNA binding"/>
    <property type="evidence" value="ECO:0007669"/>
    <property type="project" value="InterPro"/>
</dbReference>
<dbReference type="GO" id="GO:0032298">
    <property type="term" value="P:positive regulation of DNA-templated DNA replication initiation"/>
    <property type="evidence" value="ECO:0007669"/>
    <property type="project" value="TreeGrafter"/>
</dbReference>